<keyword evidence="2 3" id="KW-0808">Transferase</keyword>
<dbReference type="InterPro" id="IPR004629">
    <property type="entry name" value="WecG_TagA_CpsF"/>
</dbReference>
<dbReference type="PANTHER" id="PTHR34136:SF1">
    <property type="entry name" value="UDP-N-ACETYL-D-MANNOSAMINURONIC ACID TRANSFERASE"/>
    <property type="match status" value="1"/>
</dbReference>
<dbReference type="Pfam" id="PF03808">
    <property type="entry name" value="Glyco_tran_WecG"/>
    <property type="match status" value="1"/>
</dbReference>
<proteinExistence type="predicted"/>
<evidence type="ECO:0000313" key="4">
    <source>
        <dbReference type="Proteomes" id="UP000249590"/>
    </source>
</evidence>
<evidence type="ECO:0000256" key="2">
    <source>
        <dbReference type="ARBA" id="ARBA00022679"/>
    </source>
</evidence>
<dbReference type="EMBL" id="QHHQ01000007">
    <property type="protein sequence ID" value="RAH98329.1"/>
    <property type="molecule type" value="Genomic_DNA"/>
</dbReference>
<dbReference type="RefSeq" id="WP_111351162.1">
    <property type="nucleotide sequence ID" value="NZ_JAIWKD010000006.1"/>
</dbReference>
<dbReference type="Proteomes" id="UP000249590">
    <property type="component" value="Unassembled WGS sequence"/>
</dbReference>
<dbReference type="GO" id="GO:0016758">
    <property type="term" value="F:hexosyltransferase activity"/>
    <property type="evidence" value="ECO:0007669"/>
    <property type="project" value="TreeGrafter"/>
</dbReference>
<protein>
    <submittedName>
        <fullName evidence="3">Glycosyltransferase</fullName>
    </submittedName>
</protein>
<gene>
    <name evidence="3" type="ORF">DLJ53_26850</name>
</gene>
<evidence type="ECO:0000313" key="3">
    <source>
        <dbReference type="EMBL" id="RAH98329.1"/>
    </source>
</evidence>
<dbReference type="CDD" id="cd06533">
    <property type="entry name" value="Glyco_transf_WecG_TagA"/>
    <property type="match status" value="1"/>
</dbReference>
<organism evidence="3 4">
    <name type="scientific">Acuticoccus sediminis</name>
    <dbReference type="NCBI Taxonomy" id="2184697"/>
    <lineage>
        <taxon>Bacteria</taxon>
        <taxon>Pseudomonadati</taxon>
        <taxon>Pseudomonadota</taxon>
        <taxon>Alphaproteobacteria</taxon>
        <taxon>Hyphomicrobiales</taxon>
        <taxon>Amorphaceae</taxon>
        <taxon>Acuticoccus</taxon>
    </lineage>
</organism>
<keyword evidence="4" id="KW-1185">Reference proteome</keyword>
<dbReference type="PANTHER" id="PTHR34136">
    <property type="match status" value="1"/>
</dbReference>
<evidence type="ECO:0000256" key="1">
    <source>
        <dbReference type="ARBA" id="ARBA00022676"/>
    </source>
</evidence>
<reference evidence="3 4" key="1">
    <citation type="submission" date="2018-05" db="EMBL/GenBank/DDBJ databases">
        <title>Acuticoccus sediminis sp. nov., isolated from deep-sea sediment of Indian Ocean.</title>
        <authorList>
            <person name="Liu X."/>
            <person name="Lai Q."/>
            <person name="Du Y."/>
            <person name="Sun F."/>
            <person name="Zhang X."/>
            <person name="Wang S."/>
            <person name="Shao Z."/>
        </authorList>
    </citation>
    <scope>NUCLEOTIDE SEQUENCE [LARGE SCALE GENOMIC DNA]</scope>
    <source>
        <strain evidence="3 4">PTG4-2</strain>
    </source>
</reference>
<dbReference type="AlphaFoldDB" id="A0A8B2NNS9"/>
<comment type="caution">
    <text evidence="3">The sequence shown here is derived from an EMBL/GenBank/DDBJ whole genome shotgun (WGS) entry which is preliminary data.</text>
</comment>
<keyword evidence="1" id="KW-0328">Glycosyltransferase</keyword>
<name>A0A8B2NNS9_9HYPH</name>
<dbReference type="NCBIfam" id="TIGR00696">
    <property type="entry name" value="wecG_tagA_cpsF"/>
    <property type="match status" value="1"/>
</dbReference>
<dbReference type="OrthoDB" id="9771846at2"/>
<sequence length="295" mass="31902">MAEINSLTVAHPLERRSGGPASVPPATVARVNVLGVAVSALDLGRAVRRILAAVAAGERGYVCVCGAHGVIECRDDEALRQIHNDAFLVTPDGMPLVWALRQAGHEDAGRVYGPDLMAALVRAGQDAGLRHYLYGATDETLAALRDGLSRIAPAARIVGSFSPPFRPLTGEEEEAVATAIDVSGADIVWVGLSTPKQERWMARMRPLLGAPMLIGVGAAFDFHAGRKRQAPRVLQTRGLEWAFRLASEPRRLARRYGRVVPRYLYLRSLQRLGLKSFPIAETHRSGAPLPRISSE</sequence>
<accession>A0A8B2NNS9</accession>